<dbReference type="RefSeq" id="WP_119059290.1">
    <property type="nucleotide sequence ID" value="NZ_UNSC01000003.1"/>
</dbReference>
<accession>A0A383TZ62</accession>
<sequence>MKNIFTTLVIILYGSTFAQEKCAYQGMLVDSLNLPIARASITAFDEKNESSGYTFSDNYGEFKLEMPCPAKYELEIEHLSHASLVKSIDLKKNLREKITLKKDVVSLDAVVAQGRIPIQVKGDTIEYDAASFASGNEENLEQILKKLPGLVVENGKIYYQGKEINSIKVEGREIFGGNQKLISKNLPADAVDKIQLNKKFRANPFANSLQDDEQPELNIVLKEDKKNLSFGNLTLGGDAQKHYDVQSKLFYFSRKTDATLISDFNTYGNEVFSTQDYYQFSGGYSDFAEEGGESSLRSSIGDIGYSSGGNAARMQNHLGALHLGYIPNQRLTVSAFAMATDNETEYSSRSWRYYPEFTQKDVNHNLNKIFSFISRIKMDYSAQNGANIKYCVNFNHQNSESLTDASTFLNDEKTASVFRNSAGERDNYAINQKLSYIKKVGDDDNIGFYFSHIYQKVNPNLKLISTEAPFQQWLNLSKKDNQFQLNQKRELMANHLYFLTIYNHLITNLSNIRIKAGINYSKENLNNTIFDYTTAIKNKNTPTTSNFDFNEYYLDATYTRKWGGLKVDAGLGTHYFKANNVVKNMQNTDLNKIMWLPHLSANYEISPSNRIYFNYTKDYSVPNISDWSPAYEITSYYNLYTGNPGLNLSQQNRVSLGYFYSNYFKFINLGVNTSYSWSHDNIRNGGYYNPTAQFTSSYNVPDVEKQMAANIHFSKRFSKNYNLRLNANLSNSDFYSFNNGSFIKASSFSHGYNLRNSIKSNEKIEIDFGTRLNFNDFKNEIRQNKFTSLSPYIESAFVPSKNWLIEVDYSFPNTWTDGKKINTNHNLKASLRIKPAKKTYVKLIAGNIFGNNLIVNNGTNDFYTYLNETEILGRYFIAQVRYKF</sequence>
<organism evidence="2 3">
    <name type="scientific">Candidatus Ornithobacterium hominis</name>
    <dbReference type="NCBI Taxonomy" id="2497989"/>
    <lineage>
        <taxon>Bacteria</taxon>
        <taxon>Pseudomonadati</taxon>
        <taxon>Bacteroidota</taxon>
        <taxon>Flavobacteriia</taxon>
        <taxon>Flavobacteriales</taxon>
        <taxon>Weeksellaceae</taxon>
        <taxon>Ornithobacterium</taxon>
    </lineage>
</organism>
<feature type="domain" description="Outer membrane protein beta-barrel" evidence="1">
    <location>
        <begin position="508"/>
        <end position="794"/>
    </location>
</feature>
<gene>
    <name evidence="2" type="ORF">SAMEA104719789_00969</name>
</gene>
<proteinExistence type="predicted"/>
<dbReference type="AlphaFoldDB" id="A0A383TZ62"/>
<keyword evidence="3" id="KW-1185">Reference proteome</keyword>
<protein>
    <recommendedName>
        <fullName evidence="1">Outer membrane protein beta-barrel domain-containing protein</fullName>
    </recommendedName>
</protein>
<dbReference type="EMBL" id="UNSC01000003">
    <property type="protein sequence ID" value="SZD72520.1"/>
    <property type="molecule type" value="Genomic_DNA"/>
</dbReference>
<evidence type="ECO:0000313" key="3">
    <source>
        <dbReference type="Proteomes" id="UP000262142"/>
    </source>
</evidence>
<dbReference type="OrthoDB" id="603275at2"/>
<dbReference type="InterPro" id="IPR008969">
    <property type="entry name" value="CarboxyPept-like_regulatory"/>
</dbReference>
<dbReference type="SUPFAM" id="SSF49464">
    <property type="entry name" value="Carboxypeptidase regulatory domain-like"/>
    <property type="match status" value="1"/>
</dbReference>
<evidence type="ECO:0000313" key="2">
    <source>
        <dbReference type="EMBL" id="SZD72520.1"/>
    </source>
</evidence>
<evidence type="ECO:0000259" key="1">
    <source>
        <dbReference type="Pfam" id="PF14905"/>
    </source>
</evidence>
<dbReference type="SUPFAM" id="SSF56935">
    <property type="entry name" value="Porins"/>
    <property type="match status" value="1"/>
</dbReference>
<name>A0A383TZ62_9FLAO</name>
<dbReference type="Proteomes" id="UP000262142">
    <property type="component" value="Unassembled WGS sequence"/>
</dbReference>
<dbReference type="InterPro" id="IPR041700">
    <property type="entry name" value="OMP_b-brl_3"/>
</dbReference>
<dbReference type="Pfam" id="PF14905">
    <property type="entry name" value="OMP_b-brl_3"/>
    <property type="match status" value="1"/>
</dbReference>
<reference evidence="2 3" key="1">
    <citation type="submission" date="2018-09" db="EMBL/GenBank/DDBJ databases">
        <authorList>
            <consortium name="Pathogen Informatics"/>
        </authorList>
    </citation>
    <scope>NUCLEOTIDE SEQUENCE [LARGE SCALE GENOMIC DNA]</scope>
    <source>
        <strain evidence="2 3">OH-22767</strain>
    </source>
</reference>